<name>A0A1X7JIM7_9BACT</name>
<dbReference type="Pfam" id="PF00857">
    <property type="entry name" value="Isochorismatase"/>
    <property type="match status" value="1"/>
</dbReference>
<dbReference type="InterPro" id="IPR050993">
    <property type="entry name" value="Isochorismatase_domain"/>
</dbReference>
<organism evidence="2 3">
    <name type="scientific">Dethiosulfovibrio salsuginis</name>
    <dbReference type="NCBI Taxonomy" id="561720"/>
    <lineage>
        <taxon>Bacteria</taxon>
        <taxon>Thermotogati</taxon>
        <taxon>Synergistota</taxon>
        <taxon>Synergistia</taxon>
        <taxon>Synergistales</taxon>
        <taxon>Dethiosulfovibrionaceae</taxon>
        <taxon>Dethiosulfovibrio</taxon>
    </lineage>
</organism>
<evidence type="ECO:0000259" key="1">
    <source>
        <dbReference type="Pfam" id="PF00857"/>
    </source>
</evidence>
<dbReference type="PANTHER" id="PTHR14119:SF3">
    <property type="entry name" value="ISOCHORISMATASE DOMAIN-CONTAINING PROTEIN 2"/>
    <property type="match status" value="1"/>
</dbReference>
<reference evidence="3" key="1">
    <citation type="submission" date="2017-04" db="EMBL/GenBank/DDBJ databases">
        <authorList>
            <person name="Varghese N."/>
            <person name="Submissions S."/>
        </authorList>
    </citation>
    <scope>NUCLEOTIDE SEQUENCE [LARGE SCALE GENOMIC DNA]</scope>
    <source>
        <strain evidence="3">USBA 82</strain>
    </source>
</reference>
<dbReference type="Gene3D" id="3.40.50.850">
    <property type="entry name" value="Isochorismatase-like"/>
    <property type="match status" value="1"/>
</dbReference>
<accession>A0A1X7JIM7</accession>
<dbReference type="InterPro" id="IPR000868">
    <property type="entry name" value="Isochorismatase-like_dom"/>
</dbReference>
<dbReference type="STRING" id="561720.SAMN06275492_11249"/>
<protein>
    <submittedName>
        <fullName evidence="2">Nicotinamidase-related amidase</fullName>
    </submittedName>
</protein>
<dbReference type="RefSeq" id="WP_085544450.1">
    <property type="nucleotide sequence ID" value="NZ_FXBB01000012.1"/>
</dbReference>
<dbReference type="AlphaFoldDB" id="A0A1X7JIM7"/>
<evidence type="ECO:0000313" key="3">
    <source>
        <dbReference type="Proteomes" id="UP000193355"/>
    </source>
</evidence>
<dbReference type="SUPFAM" id="SSF52499">
    <property type="entry name" value="Isochorismatase-like hydrolases"/>
    <property type="match status" value="1"/>
</dbReference>
<dbReference type="EMBL" id="FXBB01000012">
    <property type="protein sequence ID" value="SMG27402.1"/>
    <property type="molecule type" value="Genomic_DNA"/>
</dbReference>
<dbReference type="OrthoDB" id="9789777at2"/>
<dbReference type="Proteomes" id="UP000193355">
    <property type="component" value="Unassembled WGS sequence"/>
</dbReference>
<gene>
    <name evidence="2" type="ORF">SAMN06275492_11249</name>
</gene>
<evidence type="ECO:0000313" key="2">
    <source>
        <dbReference type="EMBL" id="SMG27402.1"/>
    </source>
</evidence>
<feature type="domain" description="Isochorismatase-like" evidence="1">
    <location>
        <begin position="11"/>
        <end position="159"/>
    </location>
</feature>
<keyword evidence="3" id="KW-1185">Reference proteome</keyword>
<proteinExistence type="predicted"/>
<dbReference type="PANTHER" id="PTHR14119">
    <property type="entry name" value="HYDROLASE"/>
    <property type="match status" value="1"/>
</dbReference>
<sequence>MKPYTLDPSKTLFLAIDLQEKLLPAIQGWEEVLSSSKKLITAAHTLEIPLKVTEQYPKGLGPTEGQILSMLSEEVFEKTGFGCFDQEGFEEFFSIPRRDQVVLFGIETHICVHTTAMQLLTKGYDVTVVSDGCGSRKEENHRIGMANMGSCGAHVLPLESVIYQLLRRSGTAEFKALLPLFKE</sequence>
<dbReference type="InterPro" id="IPR036380">
    <property type="entry name" value="Isochorismatase-like_sf"/>
</dbReference>